<evidence type="ECO:0000259" key="4">
    <source>
        <dbReference type="Pfam" id="PF01494"/>
    </source>
</evidence>
<evidence type="ECO:0000313" key="7">
    <source>
        <dbReference type="Proteomes" id="UP001187734"/>
    </source>
</evidence>
<dbReference type="GO" id="GO:0016709">
    <property type="term" value="F:oxidoreductase activity, acting on paired donors, with incorporation or reduction of molecular oxygen, NAD(P)H as one donor, and incorporation of one atom of oxygen"/>
    <property type="evidence" value="ECO:0007669"/>
    <property type="project" value="UniProtKB-ARBA"/>
</dbReference>
<dbReference type="Pfam" id="PF07859">
    <property type="entry name" value="Abhydrolase_3"/>
    <property type="match status" value="1"/>
</dbReference>
<keyword evidence="3" id="KW-0560">Oxidoreductase</keyword>
<comment type="caution">
    <text evidence="6">The sequence shown here is derived from an EMBL/GenBank/DDBJ whole genome shotgun (WGS) entry which is preliminary data.</text>
</comment>
<feature type="domain" description="FAD-binding" evidence="4">
    <location>
        <begin position="357"/>
        <end position="695"/>
    </location>
</feature>
<keyword evidence="2" id="KW-0274">FAD</keyword>
<keyword evidence="1" id="KW-0285">Flavoprotein</keyword>
<reference evidence="6" key="1">
    <citation type="submission" date="2018-03" db="EMBL/GenBank/DDBJ databases">
        <authorList>
            <person name="Guldener U."/>
        </authorList>
    </citation>
    <scope>NUCLEOTIDE SEQUENCE</scope>
</reference>
<feature type="domain" description="Alpha/beta hydrolase fold-3" evidence="5">
    <location>
        <begin position="96"/>
        <end position="336"/>
    </location>
</feature>
<evidence type="ECO:0000256" key="3">
    <source>
        <dbReference type="ARBA" id="ARBA00023002"/>
    </source>
</evidence>
<accession>A0AAE8MMV1</accession>
<dbReference type="SUPFAM" id="SSF51905">
    <property type="entry name" value="FAD/NAD(P)-binding domain"/>
    <property type="match status" value="1"/>
</dbReference>
<organism evidence="6 7">
    <name type="scientific">Fusarium torulosum</name>
    <dbReference type="NCBI Taxonomy" id="33205"/>
    <lineage>
        <taxon>Eukaryota</taxon>
        <taxon>Fungi</taxon>
        <taxon>Dikarya</taxon>
        <taxon>Ascomycota</taxon>
        <taxon>Pezizomycotina</taxon>
        <taxon>Sordariomycetes</taxon>
        <taxon>Hypocreomycetidae</taxon>
        <taxon>Hypocreales</taxon>
        <taxon>Nectriaceae</taxon>
        <taxon>Fusarium</taxon>
    </lineage>
</organism>
<dbReference type="Gene3D" id="3.40.50.1820">
    <property type="entry name" value="alpha/beta hydrolase"/>
    <property type="match status" value="1"/>
</dbReference>
<dbReference type="GO" id="GO:0016787">
    <property type="term" value="F:hydrolase activity"/>
    <property type="evidence" value="ECO:0007669"/>
    <property type="project" value="InterPro"/>
</dbReference>
<dbReference type="EMBL" id="ONZP01000678">
    <property type="protein sequence ID" value="SPJ89604.1"/>
    <property type="molecule type" value="Genomic_DNA"/>
</dbReference>
<keyword evidence="7" id="KW-1185">Reference proteome</keyword>
<name>A0AAE8MMV1_9HYPO</name>
<dbReference type="Proteomes" id="UP001187734">
    <property type="component" value="Unassembled WGS sequence"/>
</dbReference>
<gene>
    <name evidence="6" type="ORF">FTOL_12965</name>
</gene>
<dbReference type="SUPFAM" id="SSF53474">
    <property type="entry name" value="alpha/beta-Hydrolases"/>
    <property type="match status" value="1"/>
</dbReference>
<evidence type="ECO:0000313" key="6">
    <source>
        <dbReference type="EMBL" id="SPJ89604.1"/>
    </source>
</evidence>
<dbReference type="InterPro" id="IPR013094">
    <property type="entry name" value="AB_hydrolase_3"/>
</dbReference>
<evidence type="ECO:0000259" key="5">
    <source>
        <dbReference type="Pfam" id="PF07859"/>
    </source>
</evidence>
<dbReference type="Gene3D" id="3.50.50.60">
    <property type="entry name" value="FAD/NAD(P)-binding domain"/>
    <property type="match status" value="1"/>
</dbReference>
<evidence type="ECO:0000256" key="1">
    <source>
        <dbReference type="ARBA" id="ARBA00022630"/>
    </source>
</evidence>
<evidence type="ECO:0000256" key="2">
    <source>
        <dbReference type="ARBA" id="ARBA00022827"/>
    </source>
</evidence>
<dbReference type="InterPro" id="IPR050641">
    <property type="entry name" value="RIFMO-like"/>
</dbReference>
<protein>
    <submittedName>
        <fullName evidence="6">Related to 3-(3-hydroxy-phenyl)propionate hydroxylase</fullName>
    </submittedName>
</protein>
<dbReference type="InterPro" id="IPR002938">
    <property type="entry name" value="FAD-bd"/>
</dbReference>
<proteinExistence type="predicted"/>
<dbReference type="AlphaFoldDB" id="A0AAE8MMV1"/>
<dbReference type="Pfam" id="PF01494">
    <property type="entry name" value="FAD_binding_3"/>
    <property type="match status" value="1"/>
</dbReference>
<dbReference type="InterPro" id="IPR036188">
    <property type="entry name" value="FAD/NAD-bd_sf"/>
</dbReference>
<sequence>MPPHDEIARSSDPDPAFVKVEIEKNPQPPPLPANLDIPALRQHTNAAKLKVRETFGDADPGLTERGIKVPLEGRELDAYVYAPSCKPSVGSLPVYLFFHGGGFCIGSRFDDMEANRRIALEANVVVVSLEYRLAPEHPFPQAVYDGLETLQWVSYKVHDCQLLNLYYLDMYSHHRSIIENTNAVHPSASVSRGLIVGGTSAGGNIANAVVYLNRNQENPVQITGQFLSVPPLLPFPVVPDKYRKDYLSFEQNQSATIPPPDLVQAFIAAYKPDSNSPLFVPFNHPGGHAGVPPTYIQVCGLDSLRDEGLIYERVLREENGIPTRLDIYPGLPHHFWEFFPTLTQQIETRTKNATKIDTTVAVVGAGPVGLYTALLLAQAGIKVTVIETGTGLNQSPRAVAYFPAVLDEFKKAGILEAVIDAGEKNTDGCAWRAPSGKVLAAVDPPPNSPHFAVCLSQPEFSEIVHSKLLETGNAEVVFNHTYRRHEQRDSSIMYWIKSSSNETEVACECQYLIGADGGRSEVRKALGVELKGFTWDTVQLVAVNFQYPLSELGWKKANFIVDAVSWGVVVKRGKGNSWRFATGVPMPDIGSETLNDATIKVVKGRLIRLLPGDTSQIEWEAMSPYKTHQRCATTFRKGNVLLAGDAAHLNSPIGGLGLTTGLLYAAHLAESLRQTLLEKADPIVLDQYAEIRRSIFLHRTNPISTDNFKRLRSQDPKDIQQRDEFFAKLNTSKDIATILQVSMPHFALSSTLKTSFSTYEEVTWFISVTKMEYWADERFTHEYKVVHANMTRQGKEQGAPTRQYTQYANLYQEVPGAKQPEWAYVTSLVFPNLFLVHAGLQDPGYRAAAGAHQFCRLDQQGCLARKISEYVKEGSGSSKPPVRALLFHERRSTTDECSEDWVQERAVKFSAEVKFDSRAYGYVLWQDLTPKNSKTLFRDSLFEPGNWHNFKAVEAFAFLDTTSANAFLHKNMDKITEDGKQTITAIVGEPDIIF</sequence>
<dbReference type="Gene3D" id="3.30.9.10">
    <property type="entry name" value="D-Amino Acid Oxidase, subunit A, domain 2"/>
    <property type="match status" value="1"/>
</dbReference>
<dbReference type="PANTHER" id="PTHR43004">
    <property type="entry name" value="TRK SYSTEM POTASSIUM UPTAKE PROTEIN"/>
    <property type="match status" value="1"/>
</dbReference>
<dbReference type="PANTHER" id="PTHR43004:SF13">
    <property type="entry name" value="FAD-BINDING DOMAIN-CONTAINING PROTEIN-RELATED"/>
    <property type="match status" value="1"/>
</dbReference>
<dbReference type="GO" id="GO:0071949">
    <property type="term" value="F:FAD binding"/>
    <property type="evidence" value="ECO:0007669"/>
    <property type="project" value="InterPro"/>
</dbReference>
<dbReference type="InterPro" id="IPR029058">
    <property type="entry name" value="AB_hydrolase_fold"/>
</dbReference>
<dbReference type="PRINTS" id="PR00420">
    <property type="entry name" value="RNGMNOXGNASE"/>
</dbReference>